<evidence type="ECO:0000259" key="7">
    <source>
        <dbReference type="Pfam" id="PF23726"/>
    </source>
</evidence>
<dbReference type="SUPFAM" id="SSF50978">
    <property type="entry name" value="WD40 repeat-like"/>
    <property type="match status" value="1"/>
</dbReference>
<dbReference type="EMBL" id="CAJVQA010005765">
    <property type="protein sequence ID" value="CAG8627573.1"/>
    <property type="molecule type" value="Genomic_DNA"/>
</dbReference>
<dbReference type="InterPro" id="IPR018846">
    <property type="entry name" value="Beta-prop_RSE1/DDB1/CPSF1_1st"/>
</dbReference>
<dbReference type="InterPro" id="IPR015943">
    <property type="entry name" value="WD40/YVTN_repeat-like_dom_sf"/>
</dbReference>
<proteinExistence type="inferred from homology"/>
<dbReference type="Proteomes" id="UP000789759">
    <property type="component" value="Unassembled WGS sequence"/>
</dbReference>
<evidence type="ECO:0000256" key="1">
    <source>
        <dbReference type="ARBA" id="ARBA00004123"/>
    </source>
</evidence>
<dbReference type="SUPFAM" id="SSF50998">
    <property type="entry name" value="Quinoprotein alcohol dehydrogenase-like"/>
    <property type="match status" value="1"/>
</dbReference>
<evidence type="ECO:0000256" key="3">
    <source>
        <dbReference type="ARBA" id="ARBA00014577"/>
    </source>
</evidence>
<dbReference type="Gene3D" id="2.130.10.10">
    <property type="entry name" value="YVTN repeat-like/Quinoprotein amine dehydrogenase"/>
    <property type="match status" value="5"/>
</dbReference>
<feature type="domain" description="RSE1/DDB1/CPSF1 C-terminal" evidence="5">
    <location>
        <begin position="665"/>
        <end position="983"/>
    </location>
</feature>
<dbReference type="GO" id="GO:0005634">
    <property type="term" value="C:nucleus"/>
    <property type="evidence" value="ECO:0007669"/>
    <property type="project" value="UniProtKB-SubCell"/>
</dbReference>
<dbReference type="Pfam" id="PF03178">
    <property type="entry name" value="CPSF_A"/>
    <property type="match status" value="1"/>
</dbReference>
<accession>A0A9N9D9Y8</accession>
<dbReference type="InterPro" id="IPR011047">
    <property type="entry name" value="Quinoprotein_ADH-like_sf"/>
</dbReference>
<sequence>MYNYVVTAHKPSSVVSATRGSISSPDETNLVLNKFSRIEIYTLVPGGLKSFKDVPVYGRIAAMQVYRPRGRDTDLLFVATEQQQYFVISYDERQHQLITETKGNMELRGGQVPHTGMMCALDPYCRLIGLIAYQVIPTLAILYADVHKHVSIKIYFVKIKEKEFAPGPLFKEDLDETTEFLIAVPKGGFLVVASKHITYYDNDFKSRTIHLKYKTAMRGVAAVDDDGSSYVFVGSHFGDSQLIRLRQTPNEQGVLLDVLDTFINLSPIVDFCVVNLERQGQGHIITCSGGTKDGSLRIIRNGVGITEQAVMEMPGITGVWSLRPYYDSPCDDTLVISLIGETRVLRLEEGEELQEVDEYAGFDMSQSTIATRNVVGNLLVQVTQHQVRLIDLDNRRLISQWDPPHNSKITVADINPSQVVIAISGGTLIYFQVQGIELVEINQRKLQYEIACMSINPLDPIQPESSSIVAVGLWTVVGVQVLRLPSLEIIADQPLEGVSMTRSVLLSTFENNHYLLAALGDGQLFHFILDPTTGRLSERKQLSLGTQPVMLTSFTSNGLSHVFAASDRPTVIYSSNKKLLYSNVNTKDVTYMCPFKPASMATSLVITHEGGLTIGSIDEIQKLHIRTILLNEMPRRICHQESTHTLGILTIRLNLNDDEENLRYFKILDDQTFEFYDSFEMQSNEDVHSLTSVKFDMKEDSPEYYVVGTSFTIQGEANASKGRILVFQVERNEFVCKLRLILQKEMRGAIYSCGPFYGKLLASVNGTVTVFEWKASEDGSTELIPLCNNKDFSLALRVVSRGHFILVGDLFRSISLLAYKESDKDNKSLEVIAKDNNPRWISSVEAFDDDEFIASDTNYDLITFRKNDDTADEDERRKLETNGFFHLGDSVNQIRHGSLAMNVSETEPVGISSELLYCTSSGAIGVIASIPEQKFKFLKKLEESIDKVIGSIGDLSHKDMKKGNKLYEARGFIDGDLIESFLDRSRSEMVQIAEECEMKVDELLKIVEELTRIH</sequence>
<dbReference type="Pfam" id="PF23726">
    <property type="entry name" value="Beta-prop_RSE1_2nd"/>
    <property type="match status" value="1"/>
</dbReference>
<protein>
    <recommendedName>
        <fullName evidence="3">DNA damage-binding protein 1</fullName>
    </recommendedName>
</protein>
<dbReference type="InterPro" id="IPR036322">
    <property type="entry name" value="WD40_repeat_dom_sf"/>
</dbReference>
<evidence type="ECO:0000313" key="9">
    <source>
        <dbReference type="Proteomes" id="UP000789759"/>
    </source>
</evidence>
<evidence type="ECO:0000256" key="2">
    <source>
        <dbReference type="ARBA" id="ARBA00007453"/>
    </source>
</evidence>
<dbReference type="Gene3D" id="1.10.150.910">
    <property type="match status" value="1"/>
</dbReference>
<evidence type="ECO:0000259" key="6">
    <source>
        <dbReference type="Pfam" id="PF10433"/>
    </source>
</evidence>
<organism evidence="8 9">
    <name type="scientific">Cetraspora pellucida</name>
    <dbReference type="NCBI Taxonomy" id="1433469"/>
    <lineage>
        <taxon>Eukaryota</taxon>
        <taxon>Fungi</taxon>
        <taxon>Fungi incertae sedis</taxon>
        <taxon>Mucoromycota</taxon>
        <taxon>Glomeromycotina</taxon>
        <taxon>Glomeromycetes</taxon>
        <taxon>Diversisporales</taxon>
        <taxon>Gigasporaceae</taxon>
        <taxon>Cetraspora</taxon>
    </lineage>
</organism>
<reference evidence="8" key="1">
    <citation type="submission" date="2021-06" db="EMBL/GenBank/DDBJ databases">
        <authorList>
            <person name="Kallberg Y."/>
            <person name="Tangrot J."/>
            <person name="Rosling A."/>
        </authorList>
    </citation>
    <scope>NUCLEOTIDE SEQUENCE</scope>
    <source>
        <strain evidence="8">FL966</strain>
    </source>
</reference>
<keyword evidence="9" id="KW-1185">Reference proteome</keyword>
<evidence type="ECO:0000256" key="4">
    <source>
        <dbReference type="ARBA" id="ARBA00023242"/>
    </source>
</evidence>
<dbReference type="InterPro" id="IPR050358">
    <property type="entry name" value="RSE1/DDB1/CFT1"/>
</dbReference>
<dbReference type="Pfam" id="PF10433">
    <property type="entry name" value="Beta-prop_RSE1_1st"/>
    <property type="match status" value="1"/>
</dbReference>
<comment type="subcellular location">
    <subcellularLocation>
        <location evidence="1">Nucleus</location>
    </subcellularLocation>
</comment>
<name>A0A9N9D9Y8_9GLOM</name>
<comment type="caution">
    <text evidence="8">The sequence shown here is derived from an EMBL/GenBank/DDBJ whole genome shotgun (WGS) entry which is preliminary data.</text>
</comment>
<keyword evidence="4" id="KW-0539">Nucleus</keyword>
<feature type="domain" description="RSE1/DDB1/CPSF1 first beta-propeller" evidence="6">
    <location>
        <begin position="13"/>
        <end position="134"/>
    </location>
</feature>
<comment type="similarity">
    <text evidence="2">Belongs to the DDB1 family.</text>
</comment>
<dbReference type="GO" id="GO:0003676">
    <property type="term" value="F:nucleic acid binding"/>
    <property type="evidence" value="ECO:0007669"/>
    <property type="project" value="InterPro"/>
</dbReference>
<dbReference type="OrthoDB" id="433457at2759"/>
<dbReference type="InterPro" id="IPR058543">
    <property type="entry name" value="Beta-prop_RSE1/DDB1/CPSF1_2nd"/>
</dbReference>
<evidence type="ECO:0000313" key="8">
    <source>
        <dbReference type="EMBL" id="CAG8627573.1"/>
    </source>
</evidence>
<feature type="domain" description="RSE1/DDB1/CPSF1 second beta-propeller" evidence="7">
    <location>
        <begin position="305"/>
        <end position="617"/>
    </location>
</feature>
<gene>
    <name evidence="8" type="ORF">CPELLU_LOCUS8230</name>
</gene>
<dbReference type="PANTHER" id="PTHR10644">
    <property type="entry name" value="DNA REPAIR/RNA PROCESSING CPSF FAMILY"/>
    <property type="match status" value="1"/>
</dbReference>
<dbReference type="InterPro" id="IPR004871">
    <property type="entry name" value="RSE1/DDB1/CPSF1_C"/>
</dbReference>
<evidence type="ECO:0000259" key="5">
    <source>
        <dbReference type="Pfam" id="PF03178"/>
    </source>
</evidence>
<dbReference type="AlphaFoldDB" id="A0A9N9D9Y8"/>